<feature type="compositionally biased region" description="Low complexity" evidence="1">
    <location>
        <begin position="112"/>
        <end position="129"/>
    </location>
</feature>
<feature type="compositionally biased region" description="Polar residues" evidence="1">
    <location>
        <begin position="1"/>
        <end position="27"/>
    </location>
</feature>
<feature type="compositionally biased region" description="Basic and acidic residues" evidence="1">
    <location>
        <begin position="139"/>
        <end position="149"/>
    </location>
</feature>
<dbReference type="OrthoDB" id="5590473at2759"/>
<feature type="compositionally biased region" description="Low complexity" evidence="1">
    <location>
        <begin position="235"/>
        <end position="249"/>
    </location>
</feature>
<proteinExistence type="predicted"/>
<feature type="compositionally biased region" description="Polar residues" evidence="1">
    <location>
        <begin position="58"/>
        <end position="67"/>
    </location>
</feature>
<feature type="compositionally biased region" description="Polar residues" evidence="1">
    <location>
        <begin position="447"/>
        <end position="457"/>
    </location>
</feature>
<feature type="region of interest" description="Disordered" evidence="1">
    <location>
        <begin position="197"/>
        <end position="281"/>
    </location>
</feature>
<name>A0A0C9T3V9_PLICR</name>
<feature type="compositionally biased region" description="Low complexity" evidence="1">
    <location>
        <begin position="211"/>
        <end position="220"/>
    </location>
</feature>
<feature type="region of interest" description="Disordered" evidence="1">
    <location>
        <begin position="56"/>
        <end position="162"/>
    </location>
</feature>
<feature type="region of interest" description="Disordered" evidence="1">
    <location>
        <begin position="420"/>
        <end position="501"/>
    </location>
</feature>
<organism evidence="2 3">
    <name type="scientific">Plicaturopsis crispa FD-325 SS-3</name>
    <dbReference type="NCBI Taxonomy" id="944288"/>
    <lineage>
        <taxon>Eukaryota</taxon>
        <taxon>Fungi</taxon>
        <taxon>Dikarya</taxon>
        <taxon>Basidiomycota</taxon>
        <taxon>Agaricomycotina</taxon>
        <taxon>Agaricomycetes</taxon>
        <taxon>Agaricomycetidae</taxon>
        <taxon>Amylocorticiales</taxon>
        <taxon>Amylocorticiaceae</taxon>
        <taxon>Plicatura</taxon>
        <taxon>Plicaturopsis crispa</taxon>
    </lineage>
</organism>
<accession>A0A0C9T3V9</accession>
<evidence type="ECO:0000313" key="3">
    <source>
        <dbReference type="Proteomes" id="UP000053263"/>
    </source>
</evidence>
<evidence type="ECO:0000313" key="2">
    <source>
        <dbReference type="EMBL" id="KII84024.1"/>
    </source>
</evidence>
<dbReference type="EMBL" id="KN832573">
    <property type="protein sequence ID" value="KII84024.1"/>
    <property type="molecule type" value="Genomic_DNA"/>
</dbReference>
<keyword evidence="3" id="KW-1185">Reference proteome</keyword>
<feature type="compositionally biased region" description="Basic residues" evidence="1">
    <location>
        <begin position="201"/>
        <end position="210"/>
    </location>
</feature>
<protein>
    <submittedName>
        <fullName evidence="2">Unplaced genomic scaffold PLICRscaffold_20, whole genome shotgun sequence</fullName>
    </submittedName>
</protein>
<dbReference type="HOGENOM" id="CLU_015162_0_0_1"/>
<dbReference type="CDD" id="cd18724">
    <property type="entry name" value="PIN_LabA-like"/>
    <property type="match status" value="1"/>
</dbReference>
<reference evidence="2 3" key="1">
    <citation type="submission" date="2014-06" db="EMBL/GenBank/DDBJ databases">
        <title>Evolutionary Origins and Diversification of the Mycorrhizal Mutualists.</title>
        <authorList>
            <consortium name="DOE Joint Genome Institute"/>
            <consortium name="Mycorrhizal Genomics Consortium"/>
            <person name="Kohler A."/>
            <person name="Kuo A."/>
            <person name="Nagy L.G."/>
            <person name="Floudas D."/>
            <person name="Copeland A."/>
            <person name="Barry K.W."/>
            <person name="Cichocki N."/>
            <person name="Veneault-Fourrey C."/>
            <person name="LaButti K."/>
            <person name="Lindquist E.A."/>
            <person name="Lipzen A."/>
            <person name="Lundell T."/>
            <person name="Morin E."/>
            <person name="Murat C."/>
            <person name="Riley R."/>
            <person name="Ohm R."/>
            <person name="Sun H."/>
            <person name="Tunlid A."/>
            <person name="Henrissat B."/>
            <person name="Grigoriev I.V."/>
            <person name="Hibbett D.S."/>
            <person name="Martin F."/>
        </authorList>
    </citation>
    <scope>NUCLEOTIDE SEQUENCE [LARGE SCALE GENOMIC DNA]</scope>
    <source>
        <strain evidence="2 3">FD-325 SS-3</strain>
    </source>
</reference>
<gene>
    <name evidence="2" type="ORF">PLICRDRAFT_46825</name>
</gene>
<dbReference type="AlphaFoldDB" id="A0A0C9T3V9"/>
<feature type="region of interest" description="Disordered" evidence="1">
    <location>
        <begin position="1"/>
        <end position="30"/>
    </location>
</feature>
<feature type="compositionally biased region" description="Low complexity" evidence="1">
    <location>
        <begin position="458"/>
        <end position="501"/>
    </location>
</feature>
<sequence>MQRSSSDSTTSPAPISPFSSYSNASEATSDELPDLGAFTTVFRALGHFHQPRAPFVLPTTTSATHDPSATPDPASSVLFSPSETPDSDAQDGSTVWNRRPIASYLESYTADSSSSHSSSSPPSSNSGSHTEGEQDQPDGVDREHLEQLNEKAPSTDADAEAEASLGYLDGVLSFLAEERARFTAERERTDESAWRHVVEPRRKRRRRRSRTATSSTASATRGKHANDTDEDDSDSSPSPSPSRSSSPEPNAYKSTPATPPHRPSTLAHSRSTPSLRPSSSTTIDPRVIALRKLAHKLRMLFPADAASLNGVLAQSGSEFDPRGRVPKREDTLIHVFIDHSNILIGFLSHLKRVRHPFPTTSAKLRHLKQQLHMSHAALALILERGRPITRRVLVASSPLYQPMDEAERLGYEVRVYARVPDTGGGQDREREREGGRRRGVHRKKTSVGGNSNTSTDDSSGAQAQALSRSLAASARHSSAVTPTGNHSSSSNNNTSNTSPGTTARIRYREQGVDELLQLKLHQALADVDGVPPTNATIVLATGDGNVGQFNDDGFLGPVRTALKRGWRVELYAWEEGLSRAWMREFGEGPWRDRFRVIGMEAFAADLLDI</sequence>
<feature type="compositionally biased region" description="Basic and acidic residues" evidence="1">
    <location>
        <begin position="426"/>
        <end position="436"/>
    </location>
</feature>
<dbReference type="Proteomes" id="UP000053263">
    <property type="component" value="Unassembled WGS sequence"/>
</dbReference>
<feature type="compositionally biased region" description="Low complexity" evidence="1">
    <location>
        <begin position="269"/>
        <end position="281"/>
    </location>
</feature>
<evidence type="ECO:0000256" key="1">
    <source>
        <dbReference type="SAM" id="MobiDB-lite"/>
    </source>
</evidence>